<evidence type="ECO:0000259" key="6">
    <source>
        <dbReference type="PROSITE" id="PS51194"/>
    </source>
</evidence>
<dbReference type="PROSITE" id="PS51192">
    <property type="entry name" value="HELICASE_ATP_BIND_1"/>
    <property type="match status" value="1"/>
</dbReference>
<evidence type="ECO:0000313" key="9">
    <source>
        <dbReference type="Proteomes" id="UP000297720"/>
    </source>
</evidence>
<dbReference type="CDD" id="cd18793">
    <property type="entry name" value="SF2_C_SNF"/>
    <property type="match status" value="1"/>
</dbReference>
<keyword evidence="3 8" id="KW-0347">Helicase</keyword>
<dbReference type="Proteomes" id="UP000297914">
    <property type="component" value="Unassembled WGS sequence"/>
</dbReference>
<keyword evidence="9" id="KW-1185">Reference proteome</keyword>
<dbReference type="SMART" id="SM00487">
    <property type="entry name" value="DEXDc"/>
    <property type="match status" value="1"/>
</dbReference>
<feature type="domain" description="Helicase C-terminal" evidence="6">
    <location>
        <begin position="685"/>
        <end position="912"/>
    </location>
</feature>
<dbReference type="Gene3D" id="3.40.50.300">
    <property type="entry name" value="P-loop containing nucleotide triphosphate hydrolases"/>
    <property type="match status" value="1"/>
</dbReference>
<dbReference type="GO" id="GO:0005524">
    <property type="term" value="F:ATP binding"/>
    <property type="evidence" value="ECO:0007669"/>
    <property type="project" value="UniProtKB-KW"/>
</dbReference>
<dbReference type="PROSITE" id="PS51194">
    <property type="entry name" value="HELICASE_CTER"/>
    <property type="match status" value="1"/>
</dbReference>
<dbReference type="SMART" id="SM00490">
    <property type="entry name" value="HELICc"/>
    <property type="match status" value="1"/>
</dbReference>
<evidence type="ECO:0000256" key="2">
    <source>
        <dbReference type="ARBA" id="ARBA00022801"/>
    </source>
</evidence>
<dbReference type="InterPro" id="IPR014001">
    <property type="entry name" value="Helicase_ATP-bd"/>
</dbReference>
<dbReference type="InterPro" id="IPR001650">
    <property type="entry name" value="Helicase_C-like"/>
</dbReference>
<evidence type="ECO:0000313" key="7">
    <source>
        <dbReference type="EMBL" id="TFF70883.1"/>
    </source>
</evidence>
<dbReference type="EMBL" id="QORK01000065">
    <property type="protein sequence ID" value="TFF73953.1"/>
    <property type="molecule type" value="Genomic_DNA"/>
</dbReference>
<comment type="caution">
    <text evidence="8">The sequence shown here is derived from an EMBL/GenBank/DDBJ whole genome shotgun (WGS) entry which is preliminary data.</text>
</comment>
<dbReference type="OrthoDB" id="9814088at2"/>
<dbReference type="GO" id="GO:0016787">
    <property type="term" value="F:hydrolase activity"/>
    <property type="evidence" value="ECO:0007669"/>
    <property type="project" value="UniProtKB-KW"/>
</dbReference>
<organism evidence="8 10">
    <name type="scientific">Aeromonas taiwanensis</name>
    <dbReference type="NCBI Taxonomy" id="633417"/>
    <lineage>
        <taxon>Bacteria</taxon>
        <taxon>Pseudomonadati</taxon>
        <taxon>Pseudomonadota</taxon>
        <taxon>Gammaproteobacteria</taxon>
        <taxon>Aeromonadales</taxon>
        <taxon>Aeromonadaceae</taxon>
        <taxon>Aeromonas</taxon>
    </lineage>
</organism>
<gene>
    <name evidence="7" type="ORF">DRM93_20725</name>
    <name evidence="8" type="ORF">DRM94_20725</name>
</gene>
<dbReference type="PANTHER" id="PTHR45766:SF6">
    <property type="entry name" value="SWI_SNF-RELATED MATRIX-ASSOCIATED ACTIN-DEPENDENT REGULATOR OF CHROMATIN SUBFAMILY A-LIKE PROTEIN 1"/>
    <property type="match status" value="1"/>
</dbReference>
<evidence type="ECO:0000256" key="1">
    <source>
        <dbReference type="ARBA" id="ARBA00022741"/>
    </source>
</evidence>
<dbReference type="GO" id="GO:0031297">
    <property type="term" value="P:replication fork processing"/>
    <property type="evidence" value="ECO:0007669"/>
    <property type="project" value="TreeGrafter"/>
</dbReference>
<proteinExistence type="predicted"/>
<dbReference type="InterPro" id="IPR000330">
    <property type="entry name" value="SNF2_N"/>
</dbReference>
<sequence>MLIDNVTNKVADILTEAVEQGDKLSVMTGLFSIYAFDHLKSSLGKVESARLLFSQAKGFDLLPDEMKDSPFGSLNGGKLETKFRNQLNQKAIAQEFANWLEEKAAVRLVEQAGAVSQHITHVEQSETAILGAQFNGQGLGLNQTSGFDMISLAKAEQARELLGFFNRVWGSTAQVKEAKAQLQAELSKLTADQTPQFVYFITLYNIFKDFIGDLQEDKIIKTKTGFKESLVWNKLYKFQRDGVLGAIEKLEKFNGCIIADSVGLGKTFEALAVIKYYELRNDKVLVLCPKKLRDNWLIYTQNDKRNLLANDRFGYDVLNHTDMSRTRGYSGDINLETINWGNYDLVVIDESHNFRNNNPKKEGRNRYQRLLEDIIMAGGRTKVLLLSATPVNNRLNDLKNQVAFITEANDQALADHGINSIESTLRNAQARFTKWAEQDPEVRTTQDLLDTMNFDYFKLLDIYTIARSRKHIEKYYGTADIGKFPTRLLPINVKAAIDRQDQFPPLEEVNKTIRRLSLAFYSPMKYVRMDKKAEYARRYDHEVKGSKGVFKQVDREESLIHLIRINLLKRMESSIHSFALTSAKVLTQVEMLLDKIHHFNGDIAPTLTSDLTEEFVAPPIEEIDDLEFESPELAPYLIGNKTKVRIQDLDLVRFAQDLEADRIFLREIVHVAKQIDAKRDAKLDLLKQACLQKCQQPINGHNKKIIIFTAFADTAEYLYSQMAPWAMQELGLHSALITGQRTDTTLCAPAAHGKVGKKLKADLNSLLTHFSPRSKERAKVYPEFSEEVDILIATDCISEGQNLQDCDYLINYDIHWNPVRIIQRFGRIDRLGSVNDVIQLVNFWPNMELDEYINLEARVSGRMVLLDISATGEENLIETNAEQDLKNSKGMNDLEYRRKQLQQLQNAVVDLEDISGGVSITDLTLNDFRMDLAGFFSDTGQTQPGHSPQTQQALLEQAPIGLFAPVVLSSAFAKVQDEVQSGVIFCLKDIQGKVQVDASYPLAPYYLVYVSDEQEVLLSFTQSKQILDLCKKLGSELTQVAQSQDAYHAFAHRTRDGLHMKHYQALLSKAVESIAGKSEEIGAASLFSRGGTVLSAVSAQTVNDFEVISYLVIL</sequence>
<evidence type="ECO:0000259" key="5">
    <source>
        <dbReference type="PROSITE" id="PS51192"/>
    </source>
</evidence>
<dbReference type="GO" id="GO:0004386">
    <property type="term" value="F:helicase activity"/>
    <property type="evidence" value="ECO:0007669"/>
    <property type="project" value="UniProtKB-KW"/>
</dbReference>
<evidence type="ECO:0000313" key="10">
    <source>
        <dbReference type="Proteomes" id="UP000297914"/>
    </source>
</evidence>
<dbReference type="Gene3D" id="3.40.50.10810">
    <property type="entry name" value="Tandem AAA-ATPase domain"/>
    <property type="match status" value="1"/>
</dbReference>
<protein>
    <submittedName>
        <fullName evidence="8">Helicase</fullName>
    </submittedName>
</protein>
<dbReference type="Proteomes" id="UP000297720">
    <property type="component" value="Unassembled WGS sequence"/>
</dbReference>
<keyword evidence="2" id="KW-0378">Hydrolase</keyword>
<dbReference type="GO" id="GO:0006281">
    <property type="term" value="P:DNA repair"/>
    <property type="evidence" value="ECO:0007669"/>
    <property type="project" value="TreeGrafter"/>
</dbReference>
<dbReference type="InterPro" id="IPR038718">
    <property type="entry name" value="SNF2-like_sf"/>
</dbReference>
<dbReference type="CDD" id="cd18011">
    <property type="entry name" value="DEXDc_RapA"/>
    <property type="match status" value="1"/>
</dbReference>
<evidence type="ECO:0000256" key="3">
    <source>
        <dbReference type="ARBA" id="ARBA00022806"/>
    </source>
</evidence>
<dbReference type="SUPFAM" id="SSF52540">
    <property type="entry name" value="P-loop containing nucleoside triphosphate hydrolases"/>
    <property type="match status" value="2"/>
</dbReference>
<evidence type="ECO:0000313" key="8">
    <source>
        <dbReference type="EMBL" id="TFF73953.1"/>
    </source>
</evidence>
<dbReference type="Pfam" id="PF00176">
    <property type="entry name" value="SNF2-rel_dom"/>
    <property type="match status" value="1"/>
</dbReference>
<reference evidence="8 10" key="1">
    <citation type="submission" date="2018-06" db="EMBL/GenBank/DDBJ databases">
        <title>Occurrence of a novel blaKPC-2- and qnrS2- harbouring IncP6 plasmid from Aeromonas taiwanensis isolates recovered from the river sediments.</title>
        <authorList>
            <person name="Zheng B."/>
            <person name="Yu X."/>
            <person name="Xiao Y."/>
        </authorList>
    </citation>
    <scope>NUCLEOTIDE SEQUENCE [LARGE SCALE GENOMIC DNA]</scope>
    <source>
        <strain evidence="7 9">1713</strain>
        <strain evidence="8 10">198</strain>
    </source>
</reference>
<keyword evidence="4" id="KW-0067">ATP-binding</keyword>
<keyword evidence="1" id="KW-0547">Nucleotide-binding</keyword>
<feature type="domain" description="Helicase ATP-binding" evidence="5">
    <location>
        <begin position="247"/>
        <end position="408"/>
    </location>
</feature>
<dbReference type="InterPro" id="IPR049730">
    <property type="entry name" value="SNF2/RAD54-like_C"/>
</dbReference>
<accession>A0A5F0K4C4</accession>
<dbReference type="RefSeq" id="WP_134697222.1">
    <property type="nucleotide sequence ID" value="NZ_QORJ01000063.1"/>
</dbReference>
<dbReference type="PANTHER" id="PTHR45766">
    <property type="entry name" value="DNA ANNEALING HELICASE AND ENDONUCLEASE ZRANB3 FAMILY MEMBER"/>
    <property type="match status" value="1"/>
</dbReference>
<dbReference type="InterPro" id="IPR057342">
    <property type="entry name" value="DEXDc_RapA"/>
</dbReference>
<dbReference type="EMBL" id="QORL01000065">
    <property type="protein sequence ID" value="TFF70883.1"/>
    <property type="molecule type" value="Genomic_DNA"/>
</dbReference>
<name>A0A5F0K4C4_9GAMM</name>
<dbReference type="AlphaFoldDB" id="A0A5F0K4C4"/>
<evidence type="ECO:0000256" key="4">
    <source>
        <dbReference type="ARBA" id="ARBA00022840"/>
    </source>
</evidence>
<dbReference type="InterPro" id="IPR027417">
    <property type="entry name" value="P-loop_NTPase"/>
</dbReference>
<dbReference type="Pfam" id="PF00271">
    <property type="entry name" value="Helicase_C"/>
    <property type="match status" value="1"/>
</dbReference>